<keyword evidence="2" id="KW-0012">Acyltransferase</keyword>
<reference evidence="4 5" key="1">
    <citation type="submission" date="2017-01" db="EMBL/GenBank/DDBJ databases">
        <title>Genomic analysis of Xuhuaishuia manganoxidans DY6-4.</title>
        <authorList>
            <person name="Wang X."/>
        </authorList>
    </citation>
    <scope>NUCLEOTIDE SEQUENCE [LARGE SCALE GENOMIC DNA]</scope>
    <source>
        <strain evidence="4 5">DY6-4</strain>
    </source>
</reference>
<dbReference type="PANTHER" id="PTHR43877:SF2">
    <property type="entry name" value="AMINOALKYLPHOSPHONATE N-ACETYLTRANSFERASE-RELATED"/>
    <property type="match status" value="1"/>
</dbReference>
<evidence type="ECO:0000256" key="2">
    <source>
        <dbReference type="ARBA" id="ARBA00023315"/>
    </source>
</evidence>
<accession>A0A1U7DMB9</accession>
<dbReference type="PROSITE" id="PS51186">
    <property type="entry name" value="GNAT"/>
    <property type="match status" value="1"/>
</dbReference>
<evidence type="ECO:0000313" key="4">
    <source>
        <dbReference type="EMBL" id="APX91156.1"/>
    </source>
</evidence>
<organism evidence="4 5">
    <name type="scientific">Brevirhabdus pacifica</name>
    <dbReference type="NCBI Taxonomy" id="1267768"/>
    <lineage>
        <taxon>Bacteria</taxon>
        <taxon>Pseudomonadati</taxon>
        <taxon>Pseudomonadota</taxon>
        <taxon>Alphaproteobacteria</taxon>
        <taxon>Rhodobacterales</taxon>
        <taxon>Paracoccaceae</taxon>
        <taxon>Brevirhabdus</taxon>
    </lineage>
</organism>
<dbReference type="SUPFAM" id="SSF55729">
    <property type="entry name" value="Acyl-CoA N-acyltransferases (Nat)"/>
    <property type="match status" value="1"/>
</dbReference>
<evidence type="ECO:0000313" key="5">
    <source>
        <dbReference type="Proteomes" id="UP000187266"/>
    </source>
</evidence>
<protein>
    <recommendedName>
        <fullName evidence="3">N-acetyltransferase domain-containing protein</fullName>
    </recommendedName>
</protein>
<proteinExistence type="predicted"/>
<dbReference type="InterPro" id="IPR050832">
    <property type="entry name" value="Bact_Acetyltransf"/>
</dbReference>
<dbReference type="EMBL" id="CP019124">
    <property type="protein sequence ID" value="APX91156.1"/>
    <property type="molecule type" value="Genomic_DNA"/>
</dbReference>
<gene>
    <name evidence="4" type="ORF">BV394_12920</name>
</gene>
<dbReference type="InterPro" id="IPR016181">
    <property type="entry name" value="Acyl_CoA_acyltransferase"/>
</dbReference>
<sequence>MDRADLDDPGVRALRQASVALMDRLFAPESNHYLDEDQQRAKGVLMFAAREIGAPTAGTPDVPAKGGEVIGCCALLPCDDGCNAPYGEVKALFTAEAARGRGVGAALLDRVEAEARARGLDRLCLETGDLLHAARRLYRRLGYVECPPFGDYDDDPRSVFMQKALSQTGDACERDGTA</sequence>
<dbReference type="STRING" id="1267768.BV394_12920"/>
<dbReference type="CDD" id="cd04301">
    <property type="entry name" value="NAT_SF"/>
    <property type="match status" value="1"/>
</dbReference>
<dbReference type="InterPro" id="IPR000182">
    <property type="entry name" value="GNAT_dom"/>
</dbReference>
<keyword evidence="1" id="KW-0808">Transferase</keyword>
<dbReference type="GO" id="GO:0016747">
    <property type="term" value="F:acyltransferase activity, transferring groups other than amino-acyl groups"/>
    <property type="evidence" value="ECO:0007669"/>
    <property type="project" value="InterPro"/>
</dbReference>
<name>A0A1U7DMB9_9RHOB</name>
<keyword evidence="5" id="KW-1185">Reference proteome</keyword>
<evidence type="ECO:0000256" key="1">
    <source>
        <dbReference type="ARBA" id="ARBA00022679"/>
    </source>
</evidence>
<dbReference type="Gene3D" id="3.40.630.30">
    <property type="match status" value="1"/>
</dbReference>
<dbReference type="Proteomes" id="UP000187266">
    <property type="component" value="Chromosome"/>
</dbReference>
<dbReference type="PANTHER" id="PTHR43877">
    <property type="entry name" value="AMINOALKYLPHOSPHONATE N-ACETYLTRANSFERASE-RELATED-RELATED"/>
    <property type="match status" value="1"/>
</dbReference>
<feature type="domain" description="N-acetyltransferase" evidence="3">
    <location>
        <begin position="1"/>
        <end position="166"/>
    </location>
</feature>
<dbReference type="Pfam" id="PF00583">
    <property type="entry name" value="Acetyltransf_1"/>
    <property type="match status" value="1"/>
</dbReference>
<dbReference type="AlphaFoldDB" id="A0A1U7DMB9"/>
<evidence type="ECO:0000259" key="3">
    <source>
        <dbReference type="PROSITE" id="PS51186"/>
    </source>
</evidence>